<organism evidence="2 3">
    <name type="scientific">Jeotgalibaca porci</name>
    <dbReference type="NCBI Taxonomy" id="1868793"/>
    <lineage>
        <taxon>Bacteria</taxon>
        <taxon>Bacillati</taxon>
        <taxon>Bacillota</taxon>
        <taxon>Bacilli</taxon>
        <taxon>Lactobacillales</taxon>
        <taxon>Carnobacteriaceae</taxon>
        <taxon>Jeotgalibaca</taxon>
    </lineage>
</organism>
<dbReference type="EMBL" id="CP049889">
    <property type="protein sequence ID" value="QIK51769.1"/>
    <property type="molecule type" value="Genomic_DNA"/>
</dbReference>
<dbReference type="AlphaFoldDB" id="A0A6G7WHS9"/>
<feature type="transmembrane region" description="Helical" evidence="1">
    <location>
        <begin position="40"/>
        <end position="58"/>
    </location>
</feature>
<gene>
    <name evidence="2" type="ORF">G7058_06885</name>
</gene>
<keyword evidence="1" id="KW-0472">Membrane</keyword>
<dbReference type="RefSeq" id="WP_166062827.1">
    <property type="nucleotide sequence ID" value="NZ_CP049889.1"/>
</dbReference>
<dbReference type="GeneID" id="94553003"/>
<dbReference type="KEGG" id="jpo:G7058_06885"/>
<feature type="transmembrane region" description="Helical" evidence="1">
    <location>
        <begin position="65"/>
        <end position="84"/>
    </location>
</feature>
<dbReference type="Proteomes" id="UP000501830">
    <property type="component" value="Chromosome"/>
</dbReference>
<proteinExistence type="predicted"/>
<evidence type="ECO:0000313" key="2">
    <source>
        <dbReference type="EMBL" id="QIK51769.1"/>
    </source>
</evidence>
<evidence type="ECO:0000256" key="1">
    <source>
        <dbReference type="SAM" id="Phobius"/>
    </source>
</evidence>
<accession>A0A6G7WHS9</accession>
<protein>
    <submittedName>
        <fullName evidence="2">Uncharacterized protein</fullName>
    </submittedName>
</protein>
<feature type="transmembrane region" description="Helical" evidence="1">
    <location>
        <begin position="15"/>
        <end position="34"/>
    </location>
</feature>
<keyword evidence="1" id="KW-0812">Transmembrane</keyword>
<reference evidence="2 3" key="1">
    <citation type="journal article" date="2017" name="Int. J. Syst. Evol. Microbiol.">
        <title>Jeotgalibaca porci sp. nov. and Jeotgalibaca arthritidis sp. nov., isolated from pigs, and emended description of the genus Jeotgalibaca.</title>
        <authorList>
            <person name="Zamora L."/>
            <person name="Perez-Sancho M."/>
            <person name="Dominguez L."/>
            <person name="Fernandez-Garayzabal J.F."/>
            <person name="Vela A.I."/>
        </authorList>
    </citation>
    <scope>NUCLEOTIDE SEQUENCE [LARGE SCALE GENOMIC DNA]</scope>
    <source>
        <strain evidence="2 3">CCUG 69148</strain>
    </source>
</reference>
<keyword evidence="3" id="KW-1185">Reference proteome</keyword>
<evidence type="ECO:0000313" key="3">
    <source>
        <dbReference type="Proteomes" id="UP000501830"/>
    </source>
</evidence>
<keyword evidence="1" id="KW-1133">Transmembrane helix</keyword>
<name>A0A6G7WHS9_9LACT</name>
<sequence>MYSKIDILTEKEQKAYVFLFNIPFFSLLFGMLWFDFYSTYSLILMGIIYLTGEVYFINKLDEGKLSVFFEVASTAIIPVIFKLITG</sequence>